<protein>
    <submittedName>
        <fullName evidence="1">Uncharacterized protein</fullName>
    </submittedName>
</protein>
<dbReference type="EMBL" id="GBXM01034317">
    <property type="protein sequence ID" value="JAH74260.1"/>
    <property type="molecule type" value="Transcribed_RNA"/>
</dbReference>
<reference evidence="1" key="1">
    <citation type="submission" date="2014-11" db="EMBL/GenBank/DDBJ databases">
        <authorList>
            <person name="Amaro Gonzalez C."/>
        </authorList>
    </citation>
    <scope>NUCLEOTIDE SEQUENCE</scope>
</reference>
<dbReference type="AlphaFoldDB" id="A0A0E9V9Z0"/>
<organism evidence="1">
    <name type="scientific">Anguilla anguilla</name>
    <name type="common">European freshwater eel</name>
    <name type="synonym">Muraena anguilla</name>
    <dbReference type="NCBI Taxonomy" id="7936"/>
    <lineage>
        <taxon>Eukaryota</taxon>
        <taxon>Metazoa</taxon>
        <taxon>Chordata</taxon>
        <taxon>Craniata</taxon>
        <taxon>Vertebrata</taxon>
        <taxon>Euteleostomi</taxon>
        <taxon>Actinopterygii</taxon>
        <taxon>Neopterygii</taxon>
        <taxon>Teleostei</taxon>
        <taxon>Anguilliformes</taxon>
        <taxon>Anguillidae</taxon>
        <taxon>Anguilla</taxon>
    </lineage>
</organism>
<name>A0A0E9V9Z0_ANGAN</name>
<reference evidence="1" key="2">
    <citation type="journal article" date="2015" name="Fish Shellfish Immunol.">
        <title>Early steps in the European eel (Anguilla anguilla)-Vibrio vulnificus interaction in the gills: Role of the RtxA13 toxin.</title>
        <authorList>
            <person name="Callol A."/>
            <person name="Pajuelo D."/>
            <person name="Ebbesson L."/>
            <person name="Teles M."/>
            <person name="MacKenzie S."/>
            <person name="Amaro C."/>
        </authorList>
    </citation>
    <scope>NUCLEOTIDE SEQUENCE</scope>
</reference>
<evidence type="ECO:0000313" key="1">
    <source>
        <dbReference type="EMBL" id="JAH74260.1"/>
    </source>
</evidence>
<accession>A0A0E9V9Z0</accession>
<sequence>MHFTNIPLYFLGAYAFKMTVKSGLPLKPANTQLPRT</sequence>
<proteinExistence type="predicted"/>